<name>A0A7H1RY81_9BACL</name>
<dbReference type="EMBL" id="CP061470">
    <property type="protein sequence ID" value="QNU19220.1"/>
    <property type="molecule type" value="Genomic_DNA"/>
</dbReference>
<protein>
    <submittedName>
        <fullName evidence="2">Uncharacterized protein</fullName>
    </submittedName>
</protein>
<organism evidence="2 3">
    <name type="scientific">Geobacillus zalihae</name>
    <dbReference type="NCBI Taxonomy" id="213419"/>
    <lineage>
        <taxon>Bacteria</taxon>
        <taxon>Bacillati</taxon>
        <taxon>Bacillota</taxon>
        <taxon>Bacilli</taxon>
        <taxon>Bacillales</taxon>
        <taxon>Anoxybacillaceae</taxon>
        <taxon>Geobacillus</taxon>
    </lineage>
</organism>
<accession>A0A7H1RY81</accession>
<dbReference type="KEGG" id="gza:IC807_06300"/>
<evidence type="ECO:0000256" key="1">
    <source>
        <dbReference type="SAM" id="MobiDB-lite"/>
    </source>
</evidence>
<keyword evidence="3" id="KW-1185">Reference proteome</keyword>
<dbReference type="Proteomes" id="UP000516388">
    <property type="component" value="Chromosome"/>
</dbReference>
<dbReference type="RefSeq" id="WP_190300146.1">
    <property type="nucleotide sequence ID" value="NZ_CP061470.1"/>
</dbReference>
<dbReference type="AlphaFoldDB" id="A0A7H1RY81"/>
<gene>
    <name evidence="2" type="ORF">IC807_06300</name>
</gene>
<feature type="region of interest" description="Disordered" evidence="1">
    <location>
        <begin position="35"/>
        <end position="54"/>
    </location>
</feature>
<evidence type="ECO:0000313" key="3">
    <source>
        <dbReference type="Proteomes" id="UP000516388"/>
    </source>
</evidence>
<evidence type="ECO:0000313" key="2">
    <source>
        <dbReference type="EMBL" id="QNU19220.1"/>
    </source>
</evidence>
<proteinExistence type="predicted"/>
<sequence length="96" mass="10602">MDILNYQKILYINSIVRNKWFAHLVVSRMAGCGREKQNGVRPNGNAGSTYNDASRSIRSAASTIALWRKEGGKRNEKDVGVVVGLPVRNCGVLIEI</sequence>
<reference evidence="2 3" key="1">
    <citation type="submission" date="2020-09" db="EMBL/GenBank/DDBJ databases">
        <title>Complete Geobacillus genomes through the use of hybrid genome assembly.</title>
        <authorList>
            <person name="Vera D.L."/>
            <person name="Venkateswaran K."/>
            <person name="Singh N.K."/>
            <person name="Landry K."/>
        </authorList>
    </citation>
    <scope>NUCLEOTIDE SEQUENCE [LARGE SCALE GENOMIC DNA]</scope>
    <source>
        <strain evidence="2 3">SURF-189</strain>
    </source>
</reference>